<evidence type="ECO:0000313" key="2">
    <source>
        <dbReference type="EMBL" id="KAK5993055.1"/>
    </source>
</evidence>
<sequence>MATGTAEKQPPTKYGVALFPGFQALDLFGPLDILNILSASVPLELSLMSTSLDPVSTLLEGFTPNSTIGQSIVPTHTYETAPEDIEVLIVPGGRGTRKLELTQPIVDYIKEAYPKLRFIFTVCTGSVLLARTGFLDGKKATSNKSAFEWVESQRPEVEWVRQARWVTDGNCWTSSGISAGVDMMYAFVADQYGLDKAKNIARLSEYVWNSDPNNDPFCGKF</sequence>
<dbReference type="EMBL" id="JAVFKD010000012">
    <property type="protein sequence ID" value="KAK5993055.1"/>
    <property type="molecule type" value="Genomic_DNA"/>
</dbReference>
<keyword evidence="3" id="KW-1185">Reference proteome</keyword>
<accession>A0ABR0SLK8</accession>
<name>A0ABR0SLK8_9HYPO</name>
<dbReference type="Gene3D" id="3.40.50.880">
    <property type="match status" value="1"/>
</dbReference>
<evidence type="ECO:0000259" key="1">
    <source>
        <dbReference type="Pfam" id="PF01965"/>
    </source>
</evidence>
<reference evidence="2 3" key="1">
    <citation type="submission" date="2024-01" db="EMBL/GenBank/DDBJ databases">
        <title>Complete genome of Cladobotryum mycophilum ATHUM6906.</title>
        <authorList>
            <person name="Christinaki A.C."/>
            <person name="Myridakis A.I."/>
            <person name="Kouvelis V.N."/>
        </authorList>
    </citation>
    <scope>NUCLEOTIDE SEQUENCE [LARGE SCALE GENOMIC DNA]</scope>
    <source>
        <strain evidence="2 3">ATHUM6906</strain>
    </source>
</reference>
<dbReference type="PANTHER" id="PTHR43130:SF15">
    <property type="entry name" value="THIJ_PFPI FAMILY PROTEIN (AFU_ORTHOLOGUE AFUA_5G14240)"/>
    <property type="match status" value="1"/>
</dbReference>
<evidence type="ECO:0000313" key="3">
    <source>
        <dbReference type="Proteomes" id="UP001338125"/>
    </source>
</evidence>
<dbReference type="SUPFAM" id="SSF52317">
    <property type="entry name" value="Class I glutamine amidotransferase-like"/>
    <property type="match status" value="1"/>
</dbReference>
<gene>
    <name evidence="2" type="ORF">PT974_06483</name>
</gene>
<organism evidence="2 3">
    <name type="scientific">Cladobotryum mycophilum</name>
    <dbReference type="NCBI Taxonomy" id="491253"/>
    <lineage>
        <taxon>Eukaryota</taxon>
        <taxon>Fungi</taxon>
        <taxon>Dikarya</taxon>
        <taxon>Ascomycota</taxon>
        <taxon>Pezizomycotina</taxon>
        <taxon>Sordariomycetes</taxon>
        <taxon>Hypocreomycetidae</taxon>
        <taxon>Hypocreales</taxon>
        <taxon>Hypocreaceae</taxon>
        <taxon>Cladobotryum</taxon>
    </lineage>
</organism>
<dbReference type="InterPro" id="IPR029062">
    <property type="entry name" value="Class_I_gatase-like"/>
</dbReference>
<comment type="caution">
    <text evidence="2">The sequence shown here is derived from an EMBL/GenBank/DDBJ whole genome shotgun (WGS) entry which is preliminary data.</text>
</comment>
<dbReference type="PANTHER" id="PTHR43130">
    <property type="entry name" value="ARAC-FAMILY TRANSCRIPTIONAL REGULATOR"/>
    <property type="match status" value="1"/>
</dbReference>
<dbReference type="InterPro" id="IPR002818">
    <property type="entry name" value="DJ-1/PfpI"/>
</dbReference>
<protein>
    <submittedName>
        <fullName evidence="2">Isonitrile hydratase</fullName>
    </submittedName>
</protein>
<feature type="domain" description="DJ-1/PfpI" evidence="1">
    <location>
        <begin position="16"/>
        <end position="188"/>
    </location>
</feature>
<dbReference type="Proteomes" id="UP001338125">
    <property type="component" value="Unassembled WGS sequence"/>
</dbReference>
<dbReference type="CDD" id="cd03139">
    <property type="entry name" value="GATase1_PfpI_2"/>
    <property type="match status" value="1"/>
</dbReference>
<dbReference type="InterPro" id="IPR052158">
    <property type="entry name" value="INH-QAR"/>
</dbReference>
<dbReference type="Pfam" id="PF01965">
    <property type="entry name" value="DJ-1_PfpI"/>
    <property type="match status" value="1"/>
</dbReference>
<proteinExistence type="predicted"/>